<proteinExistence type="predicted"/>
<sequence>MTGLWTYPWSLSDPCPETTIEGLADAGIDHLKVAAHYHSVRTFDPKADDLGFDTFPGGCLFDPDETYFERTPIDPPRNESYQHPDAFADIVATANDCGIDVDAWLVCAHGTRLAGAWPEYRIEDAFGTAHDHALCPSHDEVRRYYAGIVRNIAHYDVERVDLESLGFPSVVHGHGDRFGHHKDHVITNRADEFLVSQCFCDGCHREARERGIVDLSAAEAVVSRLCEQYLTTTEPTPSLSELVAEHPELDALFEFRSAVIGDLLATLAAASDDARLSYYLADGGGYAPSSLWPSGVTPGLLGEYVDDVTALCYTDDIDEIDARLTDCEESLDHPIDAGLTLDPSVVEDREQWERLLDRVTERIDGEVFVYNHALLTETQLDWVAPNGVTKLT</sequence>
<dbReference type="EMBL" id="FNLC01000002">
    <property type="protein sequence ID" value="SDR04632.1"/>
    <property type="molecule type" value="Genomic_DNA"/>
</dbReference>
<evidence type="ECO:0000313" key="2">
    <source>
        <dbReference type="Proteomes" id="UP000198848"/>
    </source>
</evidence>
<dbReference type="OrthoDB" id="203797at2157"/>
<dbReference type="InterPro" id="IPR017853">
    <property type="entry name" value="GH"/>
</dbReference>
<name>A0A1H1FUE1_NATTX</name>
<keyword evidence="2" id="KW-1185">Reference proteome</keyword>
<gene>
    <name evidence="1" type="ORF">SAMN04489842_2123</name>
</gene>
<dbReference type="RefSeq" id="WP_090381340.1">
    <property type="nucleotide sequence ID" value="NZ_FNLC01000002.1"/>
</dbReference>
<dbReference type="SUPFAM" id="SSF51445">
    <property type="entry name" value="(Trans)glycosidases"/>
    <property type="match status" value="1"/>
</dbReference>
<dbReference type="Proteomes" id="UP000198848">
    <property type="component" value="Unassembled WGS sequence"/>
</dbReference>
<dbReference type="AlphaFoldDB" id="A0A1H1FUE1"/>
<dbReference type="STRING" id="1095778.SAMN04489842_2123"/>
<accession>A0A1H1FUE1</accession>
<reference evidence="2" key="1">
    <citation type="submission" date="2016-10" db="EMBL/GenBank/DDBJ databases">
        <authorList>
            <person name="Varghese N."/>
            <person name="Submissions S."/>
        </authorList>
    </citation>
    <scope>NUCLEOTIDE SEQUENCE [LARGE SCALE GENOMIC DNA]</scope>
    <source>
        <strain evidence="2">DSM 24767</strain>
    </source>
</reference>
<evidence type="ECO:0000313" key="1">
    <source>
        <dbReference type="EMBL" id="SDR04632.1"/>
    </source>
</evidence>
<organism evidence="1 2">
    <name type="scientific">Natronobacterium texcoconense</name>
    <dbReference type="NCBI Taxonomy" id="1095778"/>
    <lineage>
        <taxon>Archaea</taxon>
        <taxon>Methanobacteriati</taxon>
        <taxon>Methanobacteriota</taxon>
        <taxon>Stenosarchaea group</taxon>
        <taxon>Halobacteria</taxon>
        <taxon>Halobacteriales</taxon>
        <taxon>Natrialbaceae</taxon>
        <taxon>Natronobacterium</taxon>
    </lineage>
</organism>
<protein>
    <submittedName>
        <fullName evidence="1">Uncharacterized protein</fullName>
    </submittedName>
</protein>